<reference evidence="5" key="1">
    <citation type="thesis" date="2021" institute="BYU ScholarsArchive" country="Provo, UT, USA">
        <title>Applications of and Algorithms for Genome Assembly and Genomic Analyses with an Emphasis on Marine Teleosts.</title>
        <authorList>
            <person name="Pickett B.D."/>
        </authorList>
    </citation>
    <scope>NUCLEOTIDE SEQUENCE</scope>
    <source>
        <strain evidence="5">HI-2016</strain>
    </source>
</reference>
<evidence type="ECO:0000256" key="1">
    <source>
        <dbReference type="ARBA" id="ARBA00004170"/>
    </source>
</evidence>
<dbReference type="GO" id="GO:0016020">
    <property type="term" value="C:membrane"/>
    <property type="evidence" value="ECO:0007669"/>
    <property type="project" value="UniProtKB-SubCell"/>
</dbReference>
<keyword evidence="3" id="KW-0472">Membrane</keyword>
<dbReference type="GO" id="GO:0005802">
    <property type="term" value="C:trans-Golgi network"/>
    <property type="evidence" value="ECO:0007669"/>
    <property type="project" value="TreeGrafter"/>
</dbReference>
<protein>
    <submittedName>
        <fullName evidence="5">Uncharacterized protein</fullName>
    </submittedName>
</protein>
<comment type="caution">
    <text evidence="5">The sequence shown here is derived from an EMBL/GenBank/DDBJ whole genome shotgun (WGS) entry which is preliminary data.</text>
</comment>
<keyword evidence="6" id="KW-1185">Reference proteome</keyword>
<dbReference type="InterPro" id="IPR043441">
    <property type="entry name" value="Tjap1/BEGAIN"/>
</dbReference>
<name>A0A8T2PAG5_9TELE</name>
<comment type="subcellular location">
    <subcellularLocation>
        <location evidence="1">Membrane</location>
        <topology evidence="1">Peripheral membrane protein</topology>
    </subcellularLocation>
</comment>
<dbReference type="PANTHER" id="PTHR28664:SF3">
    <property type="entry name" value="TIGHT JUNCTION-ASSOCIATED PROTEIN 1"/>
    <property type="match status" value="1"/>
</dbReference>
<evidence type="ECO:0000313" key="6">
    <source>
        <dbReference type="Proteomes" id="UP000824540"/>
    </source>
</evidence>
<sequence>MAWYICLKMSLQEQNEELRHSLLQTVVRMECMEAELQKTQVELNSVKESFMRLQENFSGTQQTNQLLEQKLKAMAQSMDVERKCLTQRISELSRELTVAQTTILSLKTINVPSLLQELLDKHFKSKEAVTEFLLPAIVSTQFKDADQSDKASDAGNDQEHVQMPSLQHTMLQQSSPANVHDQPIARGHGVMAQQLNSPIHVLSGSSEESLPICRQQQCLQDLNADKPGPEAMKFTGSPLNFLTPEGGARRNSDEDEIVRNWRIRHSKGKGRISRNSLENDATVVTYQSAQKMLDNFMRHLQPPEDD</sequence>
<organism evidence="5 6">
    <name type="scientific">Albula glossodonta</name>
    <name type="common">roundjaw bonefish</name>
    <dbReference type="NCBI Taxonomy" id="121402"/>
    <lineage>
        <taxon>Eukaryota</taxon>
        <taxon>Metazoa</taxon>
        <taxon>Chordata</taxon>
        <taxon>Craniata</taxon>
        <taxon>Vertebrata</taxon>
        <taxon>Euteleostomi</taxon>
        <taxon>Actinopterygii</taxon>
        <taxon>Neopterygii</taxon>
        <taxon>Teleostei</taxon>
        <taxon>Albuliformes</taxon>
        <taxon>Albulidae</taxon>
        <taxon>Albula</taxon>
    </lineage>
</organism>
<proteinExistence type="predicted"/>
<evidence type="ECO:0000256" key="3">
    <source>
        <dbReference type="ARBA" id="ARBA00023136"/>
    </source>
</evidence>
<gene>
    <name evidence="5" type="ORF">JZ751_006819</name>
</gene>
<dbReference type="OrthoDB" id="8964816at2759"/>
<feature type="coiled-coil region" evidence="4">
    <location>
        <begin position="29"/>
        <end position="95"/>
    </location>
</feature>
<dbReference type="EMBL" id="JAFBMS010000015">
    <property type="protein sequence ID" value="KAG9346508.1"/>
    <property type="molecule type" value="Genomic_DNA"/>
</dbReference>
<evidence type="ECO:0000256" key="4">
    <source>
        <dbReference type="SAM" id="Coils"/>
    </source>
</evidence>
<dbReference type="Proteomes" id="UP000824540">
    <property type="component" value="Unassembled WGS sequence"/>
</dbReference>
<feature type="non-terminal residue" evidence="5">
    <location>
        <position position="306"/>
    </location>
</feature>
<accession>A0A8T2PAG5</accession>
<evidence type="ECO:0000256" key="2">
    <source>
        <dbReference type="ARBA" id="ARBA00022553"/>
    </source>
</evidence>
<keyword evidence="2" id="KW-0597">Phosphoprotein</keyword>
<dbReference type="GO" id="GO:0007030">
    <property type="term" value="P:Golgi organization"/>
    <property type="evidence" value="ECO:0007669"/>
    <property type="project" value="TreeGrafter"/>
</dbReference>
<keyword evidence="4" id="KW-0175">Coiled coil</keyword>
<evidence type="ECO:0000313" key="5">
    <source>
        <dbReference type="EMBL" id="KAG9346508.1"/>
    </source>
</evidence>
<dbReference type="PANTHER" id="PTHR28664">
    <property type="entry name" value="TIGHT JUNCTION-ASSOCIATED PROTEIN 1"/>
    <property type="match status" value="1"/>
</dbReference>
<dbReference type="AlphaFoldDB" id="A0A8T2PAG5"/>